<dbReference type="eggNOG" id="KOG0395">
    <property type="taxonomic scope" value="Eukaryota"/>
</dbReference>
<protein>
    <submittedName>
        <fullName evidence="2">GL25151</fullName>
    </submittedName>
</protein>
<gene>
    <name evidence="2" type="primary">Dper\GL25151</name>
    <name evidence="2" type="ORF">Dper_GL25151</name>
</gene>
<evidence type="ECO:0000256" key="1">
    <source>
        <dbReference type="SAM" id="MobiDB-lite"/>
    </source>
</evidence>
<dbReference type="STRING" id="7234.B4GR53"/>
<dbReference type="Proteomes" id="UP000008744">
    <property type="component" value="Unassembled WGS sequence"/>
</dbReference>
<evidence type="ECO:0000313" key="3">
    <source>
        <dbReference type="Proteomes" id="UP000008744"/>
    </source>
</evidence>
<keyword evidence="3" id="KW-1185">Reference proteome</keyword>
<dbReference type="EMBL" id="CH479188">
    <property type="protein sequence ID" value="EDW40238.1"/>
    <property type="molecule type" value="Genomic_DNA"/>
</dbReference>
<name>B4GR53_DROPE</name>
<feature type="region of interest" description="Disordered" evidence="1">
    <location>
        <begin position="28"/>
        <end position="57"/>
    </location>
</feature>
<dbReference type="HOGENOM" id="CLU_1706102_0_0_1"/>
<proteinExistence type="predicted"/>
<evidence type="ECO:0000313" key="2">
    <source>
        <dbReference type="EMBL" id="EDW40238.1"/>
    </source>
</evidence>
<organism evidence="3">
    <name type="scientific">Drosophila persimilis</name>
    <name type="common">Fruit fly</name>
    <dbReference type="NCBI Taxonomy" id="7234"/>
    <lineage>
        <taxon>Eukaryota</taxon>
        <taxon>Metazoa</taxon>
        <taxon>Ecdysozoa</taxon>
        <taxon>Arthropoda</taxon>
        <taxon>Hexapoda</taxon>
        <taxon>Insecta</taxon>
        <taxon>Pterygota</taxon>
        <taxon>Neoptera</taxon>
        <taxon>Endopterygota</taxon>
        <taxon>Diptera</taxon>
        <taxon>Brachycera</taxon>
        <taxon>Muscomorpha</taxon>
        <taxon>Ephydroidea</taxon>
        <taxon>Drosophilidae</taxon>
        <taxon>Drosophila</taxon>
        <taxon>Sophophora</taxon>
    </lineage>
</organism>
<accession>B4GR53</accession>
<dbReference type="PhylomeDB" id="B4GR53"/>
<reference evidence="2 3" key="1">
    <citation type="journal article" date="2007" name="Nature">
        <title>Evolution of genes and genomes on the Drosophila phylogeny.</title>
        <authorList>
            <consortium name="Drosophila 12 Genomes Consortium"/>
            <person name="Clark A.G."/>
            <person name="Eisen M.B."/>
            <person name="Smith D.R."/>
            <person name="Bergman C.M."/>
            <person name="Oliver B."/>
            <person name="Markow T.A."/>
            <person name="Kaufman T.C."/>
            <person name="Kellis M."/>
            <person name="Gelbart W."/>
            <person name="Iyer V.N."/>
            <person name="Pollard D.A."/>
            <person name="Sackton T.B."/>
            <person name="Larracuente A.M."/>
            <person name="Singh N.D."/>
            <person name="Abad J.P."/>
            <person name="Abt D.N."/>
            <person name="Adryan B."/>
            <person name="Aguade M."/>
            <person name="Akashi H."/>
            <person name="Anderson W.W."/>
            <person name="Aquadro C.F."/>
            <person name="Ardell D.H."/>
            <person name="Arguello R."/>
            <person name="Artieri C.G."/>
            <person name="Barbash D.A."/>
            <person name="Barker D."/>
            <person name="Barsanti P."/>
            <person name="Batterham P."/>
            <person name="Batzoglou S."/>
            <person name="Begun D."/>
            <person name="Bhutkar A."/>
            <person name="Blanco E."/>
            <person name="Bosak S.A."/>
            <person name="Bradley R.K."/>
            <person name="Brand A.D."/>
            <person name="Brent M.R."/>
            <person name="Brooks A.N."/>
            <person name="Brown R.H."/>
            <person name="Butlin R.K."/>
            <person name="Caggese C."/>
            <person name="Calvi B.R."/>
            <person name="Bernardo de Carvalho A."/>
            <person name="Caspi A."/>
            <person name="Castrezana S."/>
            <person name="Celniker S.E."/>
            <person name="Chang J.L."/>
            <person name="Chapple C."/>
            <person name="Chatterji S."/>
            <person name="Chinwalla A."/>
            <person name="Civetta A."/>
            <person name="Clifton S.W."/>
            <person name="Comeron J.M."/>
            <person name="Costello J.C."/>
            <person name="Coyne J.A."/>
            <person name="Daub J."/>
            <person name="David R.G."/>
            <person name="Delcher A.L."/>
            <person name="Delehaunty K."/>
            <person name="Do C.B."/>
            <person name="Ebling H."/>
            <person name="Edwards K."/>
            <person name="Eickbush T."/>
            <person name="Evans J.D."/>
            <person name="Filipski A."/>
            <person name="Findeiss S."/>
            <person name="Freyhult E."/>
            <person name="Fulton L."/>
            <person name="Fulton R."/>
            <person name="Garcia A.C."/>
            <person name="Gardiner A."/>
            <person name="Garfield D.A."/>
            <person name="Garvin B.E."/>
            <person name="Gibson G."/>
            <person name="Gilbert D."/>
            <person name="Gnerre S."/>
            <person name="Godfrey J."/>
            <person name="Good R."/>
            <person name="Gotea V."/>
            <person name="Gravely B."/>
            <person name="Greenberg A.J."/>
            <person name="Griffiths-Jones S."/>
            <person name="Gross S."/>
            <person name="Guigo R."/>
            <person name="Gustafson E.A."/>
            <person name="Haerty W."/>
            <person name="Hahn M.W."/>
            <person name="Halligan D.L."/>
            <person name="Halpern A.L."/>
            <person name="Halter G.M."/>
            <person name="Han M.V."/>
            <person name="Heger A."/>
            <person name="Hillier L."/>
            <person name="Hinrichs A.S."/>
            <person name="Holmes I."/>
            <person name="Hoskins R.A."/>
            <person name="Hubisz M.J."/>
            <person name="Hultmark D."/>
            <person name="Huntley M.A."/>
            <person name="Jaffe D.B."/>
            <person name="Jagadeeshan S."/>
            <person name="Jeck W.R."/>
            <person name="Johnson J."/>
            <person name="Jones C.D."/>
            <person name="Jordan W.C."/>
            <person name="Karpen G.H."/>
            <person name="Kataoka E."/>
            <person name="Keightley P.D."/>
            <person name="Kheradpour P."/>
            <person name="Kirkness E.F."/>
            <person name="Koerich L.B."/>
            <person name="Kristiansen K."/>
            <person name="Kudrna D."/>
            <person name="Kulathinal R.J."/>
            <person name="Kumar S."/>
            <person name="Kwok R."/>
            <person name="Lander E."/>
            <person name="Langley C.H."/>
            <person name="Lapoint R."/>
            <person name="Lazzaro B.P."/>
            <person name="Lee S.J."/>
            <person name="Levesque L."/>
            <person name="Li R."/>
            <person name="Lin C.F."/>
            <person name="Lin M.F."/>
            <person name="Lindblad-Toh K."/>
            <person name="Llopart A."/>
            <person name="Long M."/>
            <person name="Low L."/>
            <person name="Lozovsky E."/>
            <person name="Lu J."/>
            <person name="Luo M."/>
            <person name="Machado C.A."/>
            <person name="Makalowski W."/>
            <person name="Marzo M."/>
            <person name="Matsuda M."/>
            <person name="Matzkin L."/>
            <person name="McAllister B."/>
            <person name="McBride C.S."/>
            <person name="McKernan B."/>
            <person name="McKernan K."/>
            <person name="Mendez-Lago M."/>
            <person name="Minx P."/>
            <person name="Mollenhauer M.U."/>
            <person name="Montooth K."/>
            <person name="Mount S.M."/>
            <person name="Mu X."/>
            <person name="Myers E."/>
            <person name="Negre B."/>
            <person name="Newfeld S."/>
            <person name="Nielsen R."/>
            <person name="Noor M.A."/>
            <person name="O'Grady P."/>
            <person name="Pachter L."/>
            <person name="Papaceit M."/>
            <person name="Parisi M.J."/>
            <person name="Parisi M."/>
            <person name="Parts L."/>
            <person name="Pedersen J.S."/>
            <person name="Pesole G."/>
            <person name="Phillippy A.M."/>
            <person name="Ponting C.P."/>
            <person name="Pop M."/>
            <person name="Porcelli D."/>
            <person name="Powell J.R."/>
            <person name="Prohaska S."/>
            <person name="Pruitt K."/>
            <person name="Puig M."/>
            <person name="Quesneville H."/>
            <person name="Ram K.R."/>
            <person name="Rand D."/>
            <person name="Rasmussen M.D."/>
            <person name="Reed L.K."/>
            <person name="Reenan R."/>
            <person name="Reily A."/>
            <person name="Remington K.A."/>
            <person name="Rieger T.T."/>
            <person name="Ritchie M.G."/>
            <person name="Robin C."/>
            <person name="Rogers Y.H."/>
            <person name="Rohde C."/>
            <person name="Rozas J."/>
            <person name="Rubenfield M.J."/>
            <person name="Ruiz A."/>
            <person name="Russo S."/>
            <person name="Salzberg S.L."/>
            <person name="Sanchez-Gracia A."/>
            <person name="Saranga D.J."/>
            <person name="Sato H."/>
            <person name="Schaeffer S.W."/>
            <person name="Schatz M.C."/>
            <person name="Schlenke T."/>
            <person name="Schwartz R."/>
            <person name="Segarra C."/>
            <person name="Singh R.S."/>
            <person name="Sirot L."/>
            <person name="Sirota M."/>
            <person name="Sisneros N.B."/>
            <person name="Smith C.D."/>
            <person name="Smith T.F."/>
            <person name="Spieth J."/>
            <person name="Stage D.E."/>
            <person name="Stark A."/>
            <person name="Stephan W."/>
            <person name="Strausberg R.L."/>
            <person name="Strempel S."/>
            <person name="Sturgill D."/>
            <person name="Sutton G."/>
            <person name="Sutton G.G."/>
            <person name="Tao W."/>
            <person name="Teichmann S."/>
            <person name="Tobari Y.N."/>
            <person name="Tomimura Y."/>
            <person name="Tsolas J.M."/>
            <person name="Valente V.L."/>
            <person name="Venter E."/>
            <person name="Venter J.C."/>
            <person name="Vicario S."/>
            <person name="Vieira F.G."/>
            <person name="Vilella A.J."/>
            <person name="Villasante A."/>
            <person name="Walenz B."/>
            <person name="Wang J."/>
            <person name="Wasserman M."/>
            <person name="Watts T."/>
            <person name="Wilson D."/>
            <person name="Wilson R.K."/>
            <person name="Wing R.A."/>
            <person name="Wolfner M.F."/>
            <person name="Wong A."/>
            <person name="Wong G.K."/>
            <person name="Wu C.I."/>
            <person name="Wu G."/>
            <person name="Yamamoto D."/>
            <person name="Yang H.P."/>
            <person name="Yang S.P."/>
            <person name="Yorke J.A."/>
            <person name="Yoshida K."/>
            <person name="Zdobnov E."/>
            <person name="Zhang P."/>
            <person name="Zhang Y."/>
            <person name="Zimin A.V."/>
            <person name="Baldwin J."/>
            <person name="Abdouelleil A."/>
            <person name="Abdulkadir J."/>
            <person name="Abebe A."/>
            <person name="Abera B."/>
            <person name="Abreu J."/>
            <person name="Acer S.C."/>
            <person name="Aftuck L."/>
            <person name="Alexander A."/>
            <person name="An P."/>
            <person name="Anderson E."/>
            <person name="Anderson S."/>
            <person name="Arachi H."/>
            <person name="Azer M."/>
            <person name="Bachantsang P."/>
            <person name="Barry A."/>
            <person name="Bayul T."/>
            <person name="Berlin A."/>
            <person name="Bessette D."/>
            <person name="Bloom T."/>
            <person name="Blye J."/>
            <person name="Boguslavskiy L."/>
            <person name="Bonnet C."/>
            <person name="Boukhgalter B."/>
            <person name="Bourzgui I."/>
            <person name="Brown A."/>
            <person name="Cahill P."/>
            <person name="Channer S."/>
            <person name="Cheshatsang Y."/>
            <person name="Chuda L."/>
            <person name="Citroen M."/>
            <person name="Collymore A."/>
            <person name="Cooke P."/>
            <person name="Costello M."/>
            <person name="D'Aco K."/>
            <person name="Daza R."/>
            <person name="De Haan G."/>
            <person name="DeGray S."/>
            <person name="DeMaso C."/>
            <person name="Dhargay N."/>
            <person name="Dooley K."/>
            <person name="Dooley E."/>
            <person name="Doricent M."/>
            <person name="Dorje P."/>
            <person name="Dorjee K."/>
            <person name="Dupes A."/>
            <person name="Elong R."/>
            <person name="Falk J."/>
            <person name="Farina A."/>
            <person name="Faro S."/>
            <person name="Ferguson D."/>
            <person name="Fisher S."/>
            <person name="Foley C.D."/>
            <person name="Franke A."/>
            <person name="Friedrich D."/>
            <person name="Gadbois L."/>
            <person name="Gearin G."/>
            <person name="Gearin C.R."/>
            <person name="Giannoukos G."/>
            <person name="Goode T."/>
            <person name="Graham J."/>
            <person name="Grandbois E."/>
            <person name="Grewal S."/>
            <person name="Gyaltsen K."/>
            <person name="Hafez N."/>
            <person name="Hagos B."/>
            <person name="Hall J."/>
            <person name="Henson C."/>
            <person name="Hollinger A."/>
            <person name="Honan T."/>
            <person name="Huard M.D."/>
            <person name="Hughes L."/>
            <person name="Hurhula B."/>
            <person name="Husby M.E."/>
            <person name="Kamat A."/>
            <person name="Kanga B."/>
            <person name="Kashin S."/>
            <person name="Khazanovich D."/>
            <person name="Kisner P."/>
            <person name="Lance K."/>
            <person name="Lara M."/>
            <person name="Lee W."/>
            <person name="Lennon N."/>
            <person name="Letendre F."/>
            <person name="LeVine R."/>
            <person name="Lipovsky A."/>
            <person name="Liu X."/>
            <person name="Liu J."/>
            <person name="Liu S."/>
            <person name="Lokyitsang T."/>
            <person name="Lokyitsang Y."/>
            <person name="Lubonja R."/>
            <person name="Lui A."/>
            <person name="MacDonald P."/>
            <person name="Magnisalis V."/>
            <person name="Maru K."/>
            <person name="Matthews C."/>
            <person name="McCusker W."/>
            <person name="McDonough S."/>
            <person name="Mehta T."/>
            <person name="Meldrim J."/>
            <person name="Meneus L."/>
            <person name="Mihai O."/>
            <person name="Mihalev A."/>
            <person name="Mihova T."/>
            <person name="Mittelman R."/>
            <person name="Mlenga V."/>
            <person name="Montmayeur A."/>
            <person name="Mulrain L."/>
            <person name="Navidi A."/>
            <person name="Naylor J."/>
            <person name="Negash T."/>
            <person name="Nguyen T."/>
            <person name="Nguyen N."/>
            <person name="Nicol R."/>
            <person name="Norbu C."/>
            <person name="Norbu N."/>
            <person name="Novod N."/>
            <person name="O'Neill B."/>
            <person name="Osman S."/>
            <person name="Markiewicz E."/>
            <person name="Oyono O.L."/>
            <person name="Patti C."/>
            <person name="Phunkhang P."/>
            <person name="Pierre F."/>
            <person name="Priest M."/>
            <person name="Raghuraman S."/>
            <person name="Rege F."/>
            <person name="Reyes R."/>
            <person name="Rise C."/>
            <person name="Rogov P."/>
            <person name="Ross K."/>
            <person name="Ryan E."/>
            <person name="Settipalli S."/>
            <person name="Shea T."/>
            <person name="Sherpa N."/>
            <person name="Shi L."/>
            <person name="Shih D."/>
            <person name="Sparrow T."/>
            <person name="Spaulding J."/>
            <person name="Stalker J."/>
            <person name="Stange-Thomann N."/>
            <person name="Stavropoulos S."/>
            <person name="Stone C."/>
            <person name="Strader C."/>
            <person name="Tesfaye S."/>
            <person name="Thomson T."/>
            <person name="Thoulutsang Y."/>
            <person name="Thoulutsang D."/>
            <person name="Topham K."/>
            <person name="Topping I."/>
            <person name="Tsamla T."/>
            <person name="Vassiliev H."/>
            <person name="Vo A."/>
            <person name="Wangchuk T."/>
            <person name="Wangdi T."/>
            <person name="Weiand M."/>
            <person name="Wilkinson J."/>
            <person name="Wilson A."/>
            <person name="Yadav S."/>
            <person name="Young G."/>
            <person name="Yu Q."/>
            <person name="Zembek L."/>
            <person name="Zhong D."/>
            <person name="Zimmer A."/>
            <person name="Zwirko Z."/>
            <person name="Jaffe D.B."/>
            <person name="Alvarez P."/>
            <person name="Brockman W."/>
            <person name="Butler J."/>
            <person name="Chin C."/>
            <person name="Gnerre S."/>
            <person name="Grabherr M."/>
            <person name="Kleber M."/>
            <person name="Mauceli E."/>
            <person name="MacCallum I."/>
        </authorList>
    </citation>
    <scope>NUCLEOTIDE SEQUENCE [LARGE SCALE GENOMIC DNA]</scope>
    <source>
        <strain evidence="3">MSH-3 / Tucson 14011-0111.49</strain>
    </source>
</reference>
<sequence length="154" mass="17153">MYRCKNWFCARSNNNNYVDVALSEPGTLPAPSSATSTGTTTANSFGIGNARNNNNSSRRMISSTVPVRGLSLCDDSLPSAKNCYRLVMLGSSSRAGKSSIVARFLEQSVRRRHTRRPSRSSIANCIAYETRSFKWTFWILLAITRFPQCVVCHF</sequence>
<dbReference type="AlphaFoldDB" id="B4GR53"/>